<dbReference type="SMART" id="SM00173">
    <property type="entry name" value="RAS"/>
    <property type="match status" value="1"/>
</dbReference>
<evidence type="ECO:0000256" key="2">
    <source>
        <dbReference type="ARBA" id="ARBA00006270"/>
    </source>
</evidence>
<organism evidence="8 9">
    <name type="scientific">Blepharisma stoltei</name>
    <dbReference type="NCBI Taxonomy" id="1481888"/>
    <lineage>
        <taxon>Eukaryota</taxon>
        <taxon>Sar</taxon>
        <taxon>Alveolata</taxon>
        <taxon>Ciliophora</taxon>
        <taxon>Postciliodesmatophora</taxon>
        <taxon>Heterotrichea</taxon>
        <taxon>Heterotrichida</taxon>
        <taxon>Blepharismidae</taxon>
        <taxon>Blepharisma</taxon>
    </lineage>
</organism>
<dbReference type="InterPro" id="IPR001806">
    <property type="entry name" value="Small_GTPase"/>
</dbReference>
<name>A0AAU9KAR8_9CILI</name>
<dbReference type="InterPro" id="IPR027417">
    <property type="entry name" value="P-loop_NTPase"/>
</dbReference>
<keyword evidence="6" id="KW-0449">Lipoprotein</keyword>
<keyword evidence="5" id="KW-0472">Membrane</keyword>
<evidence type="ECO:0000256" key="5">
    <source>
        <dbReference type="ARBA" id="ARBA00023136"/>
    </source>
</evidence>
<dbReference type="Gene3D" id="3.40.50.300">
    <property type="entry name" value="P-loop containing nucleotide triphosphate hydrolases"/>
    <property type="match status" value="1"/>
</dbReference>
<reference evidence="8" key="1">
    <citation type="submission" date="2021-09" db="EMBL/GenBank/DDBJ databases">
        <authorList>
            <consortium name="AG Swart"/>
            <person name="Singh M."/>
            <person name="Singh A."/>
            <person name="Seah K."/>
            <person name="Emmerich C."/>
        </authorList>
    </citation>
    <scope>NUCLEOTIDE SEQUENCE</scope>
    <source>
        <strain evidence="8">ATCC30299</strain>
    </source>
</reference>
<keyword evidence="4" id="KW-0342">GTP-binding</keyword>
<evidence type="ECO:0000313" key="8">
    <source>
        <dbReference type="EMBL" id="CAG9334286.1"/>
    </source>
</evidence>
<dbReference type="PRINTS" id="PR00449">
    <property type="entry name" value="RASTRNSFRMNG"/>
</dbReference>
<evidence type="ECO:0000256" key="4">
    <source>
        <dbReference type="ARBA" id="ARBA00023134"/>
    </source>
</evidence>
<keyword evidence="9" id="KW-1185">Reference proteome</keyword>
<dbReference type="SMART" id="SM00175">
    <property type="entry name" value="RAB"/>
    <property type="match status" value="1"/>
</dbReference>
<dbReference type="Proteomes" id="UP001162131">
    <property type="component" value="Unassembled WGS sequence"/>
</dbReference>
<dbReference type="FunFam" id="3.40.50.300:FF:000586">
    <property type="entry name" value="Rab family GTPase"/>
    <property type="match status" value="1"/>
</dbReference>
<dbReference type="AlphaFoldDB" id="A0AAU9KAR8"/>
<dbReference type="GO" id="GO:0012505">
    <property type="term" value="C:endomembrane system"/>
    <property type="evidence" value="ECO:0007669"/>
    <property type="project" value="UniProtKB-SubCell"/>
</dbReference>
<sequence>MSRRDYDYLFKMVLIGDSGVGKSCILLRFADDTFSESYISTIGVDFRFKTLSVDGKIVKLQIWDTAGQERFRTITSAYYRGADGVMMVFDKTARESFNHITDWHEEINKYSENSSRVLVGNKYDMTEHIQVDEETGKQLAEKLGMHYIETSAMNSYQVTTAFELIARELIQKKGNQQERGKKLNPVKTRKPMSAPCCQN</sequence>
<proteinExistence type="inferred from homology"/>
<dbReference type="EMBL" id="CAJZBQ010000058">
    <property type="protein sequence ID" value="CAG9334286.1"/>
    <property type="molecule type" value="Genomic_DNA"/>
</dbReference>
<comment type="caution">
    <text evidence="8">The sequence shown here is derived from an EMBL/GenBank/DDBJ whole genome shotgun (WGS) entry which is preliminary data.</text>
</comment>
<comment type="similarity">
    <text evidence="2">Belongs to the small GTPase superfamily. Rab family.</text>
</comment>
<dbReference type="SMART" id="SM00176">
    <property type="entry name" value="RAN"/>
    <property type="match status" value="1"/>
</dbReference>
<evidence type="ECO:0000256" key="3">
    <source>
        <dbReference type="ARBA" id="ARBA00022741"/>
    </source>
</evidence>
<dbReference type="PANTHER" id="PTHR47980">
    <property type="entry name" value="LD44762P"/>
    <property type="match status" value="1"/>
</dbReference>
<dbReference type="PROSITE" id="PS51421">
    <property type="entry name" value="RAS"/>
    <property type="match status" value="1"/>
</dbReference>
<dbReference type="NCBIfam" id="TIGR00231">
    <property type="entry name" value="small_GTP"/>
    <property type="match status" value="1"/>
</dbReference>
<dbReference type="PROSITE" id="PS51420">
    <property type="entry name" value="RHO"/>
    <property type="match status" value="1"/>
</dbReference>
<evidence type="ECO:0000256" key="1">
    <source>
        <dbReference type="ARBA" id="ARBA00004308"/>
    </source>
</evidence>
<dbReference type="InterPro" id="IPR005225">
    <property type="entry name" value="Small_GTP-bd"/>
</dbReference>
<accession>A0AAU9KAR8</accession>
<dbReference type="Pfam" id="PF00071">
    <property type="entry name" value="Ras"/>
    <property type="match status" value="1"/>
</dbReference>
<dbReference type="GO" id="GO:0005525">
    <property type="term" value="F:GTP binding"/>
    <property type="evidence" value="ECO:0007669"/>
    <property type="project" value="UniProtKB-KW"/>
</dbReference>
<feature type="region of interest" description="Disordered" evidence="7">
    <location>
        <begin position="174"/>
        <end position="199"/>
    </location>
</feature>
<dbReference type="SMART" id="SM00174">
    <property type="entry name" value="RHO"/>
    <property type="match status" value="1"/>
</dbReference>
<comment type="subcellular location">
    <subcellularLocation>
        <location evidence="1">Endomembrane system</location>
    </subcellularLocation>
</comment>
<evidence type="ECO:0000256" key="7">
    <source>
        <dbReference type="SAM" id="MobiDB-lite"/>
    </source>
</evidence>
<dbReference type="GO" id="GO:0003924">
    <property type="term" value="F:GTPase activity"/>
    <property type="evidence" value="ECO:0007669"/>
    <property type="project" value="InterPro"/>
</dbReference>
<gene>
    <name evidence="8" type="ORF">BSTOLATCC_MIC60905</name>
</gene>
<dbReference type="SUPFAM" id="SSF52540">
    <property type="entry name" value="P-loop containing nucleoside triphosphate hydrolases"/>
    <property type="match status" value="1"/>
</dbReference>
<dbReference type="PROSITE" id="PS51419">
    <property type="entry name" value="RAB"/>
    <property type="match status" value="1"/>
</dbReference>
<evidence type="ECO:0000313" key="9">
    <source>
        <dbReference type="Proteomes" id="UP001162131"/>
    </source>
</evidence>
<dbReference type="InterPro" id="IPR050305">
    <property type="entry name" value="Small_GTPase_Rab"/>
</dbReference>
<protein>
    <submittedName>
        <fullName evidence="8">Uncharacterized protein</fullName>
    </submittedName>
</protein>
<evidence type="ECO:0000256" key="6">
    <source>
        <dbReference type="ARBA" id="ARBA00023288"/>
    </source>
</evidence>
<keyword evidence="3" id="KW-0547">Nucleotide-binding</keyword>